<proteinExistence type="predicted"/>
<evidence type="ECO:0000313" key="3">
    <source>
        <dbReference type="Proteomes" id="UP000316213"/>
    </source>
</evidence>
<dbReference type="RefSeq" id="WP_146580532.1">
    <property type="nucleotide sequence ID" value="NZ_SJPM01000012.1"/>
</dbReference>
<dbReference type="Gene3D" id="3.40.50.1110">
    <property type="entry name" value="SGNH hydrolase"/>
    <property type="match status" value="1"/>
</dbReference>
<evidence type="ECO:0000259" key="1">
    <source>
        <dbReference type="Pfam" id="PF16227"/>
    </source>
</evidence>
<keyword evidence="3" id="KW-1185">Reference proteome</keyword>
<dbReference type="InterPro" id="IPR036514">
    <property type="entry name" value="SGNH_hydro_sf"/>
</dbReference>
<name>A0A5C6A100_9BACT</name>
<reference evidence="2 3" key="1">
    <citation type="submission" date="2019-02" db="EMBL/GenBank/DDBJ databases">
        <title>Deep-cultivation of Planctomycetes and their phenomic and genomic characterization uncovers novel biology.</title>
        <authorList>
            <person name="Wiegand S."/>
            <person name="Jogler M."/>
            <person name="Boedeker C."/>
            <person name="Pinto D."/>
            <person name="Vollmers J."/>
            <person name="Rivas-Marin E."/>
            <person name="Kohn T."/>
            <person name="Peeters S.H."/>
            <person name="Heuer A."/>
            <person name="Rast P."/>
            <person name="Oberbeckmann S."/>
            <person name="Bunk B."/>
            <person name="Jeske O."/>
            <person name="Meyerdierks A."/>
            <person name="Storesund J.E."/>
            <person name="Kallscheuer N."/>
            <person name="Luecker S."/>
            <person name="Lage O.M."/>
            <person name="Pohl T."/>
            <person name="Merkel B.J."/>
            <person name="Hornburger P."/>
            <person name="Mueller R.-W."/>
            <person name="Bruemmer F."/>
            <person name="Labrenz M."/>
            <person name="Spormann A.M."/>
            <person name="Op Den Camp H."/>
            <person name="Overmann J."/>
            <person name="Amann R."/>
            <person name="Jetten M.S.M."/>
            <person name="Mascher T."/>
            <person name="Medema M.H."/>
            <person name="Devos D.P."/>
            <person name="Kaster A.-K."/>
            <person name="Ovreas L."/>
            <person name="Rohde M."/>
            <person name="Galperin M.Y."/>
            <person name="Jogler C."/>
        </authorList>
    </citation>
    <scope>NUCLEOTIDE SEQUENCE [LARGE SCALE GENOMIC DNA]</scope>
    <source>
        <strain evidence="2 3">Pla100</strain>
    </source>
</reference>
<gene>
    <name evidence="2" type="ORF">Pla100_47600</name>
</gene>
<dbReference type="Pfam" id="PF16227">
    <property type="entry name" value="DUF4886"/>
    <property type="match status" value="1"/>
</dbReference>
<comment type="caution">
    <text evidence="2">The sequence shown here is derived from an EMBL/GenBank/DDBJ whole genome shotgun (WGS) entry which is preliminary data.</text>
</comment>
<sequence length="316" mass="35679">MERCPKTSHSSVVVAVTISLFLVTFSSSVRAEQKTIRLLTIGNSFAENALTYLPSLVESAGHKLVVGRANLGGCTLERHWKHAQQFEADPDGKEGSPYGGGKYSLKDLLTKDRWDFITIQQVSYTSHDLQTYQPFANNLHRYIREHAPDATILVHQIWAYRSDDPRFQTSNEGKEPHTHAVMYDQVRDAYRALAKKLNLNVLPSGDAMFRADTDPVWGYRVDDQFDFENASYPNLPDQKHSLHVGWSWKKRDDARRELGIDGHHASSAGKYLLGCVWFETLYNENVIGNHFVPVGLDPEYANFLQQTAHVTVSGGT</sequence>
<dbReference type="InterPro" id="IPR032616">
    <property type="entry name" value="DUF4886"/>
</dbReference>
<protein>
    <recommendedName>
        <fullName evidence="1">DUF4886 domain-containing protein</fullName>
    </recommendedName>
</protein>
<dbReference type="GO" id="GO:0016788">
    <property type="term" value="F:hydrolase activity, acting on ester bonds"/>
    <property type="evidence" value="ECO:0007669"/>
    <property type="project" value="UniProtKB-ARBA"/>
</dbReference>
<feature type="domain" description="DUF4886" evidence="1">
    <location>
        <begin position="38"/>
        <end position="214"/>
    </location>
</feature>
<dbReference type="AlphaFoldDB" id="A0A5C6A100"/>
<organism evidence="2 3">
    <name type="scientific">Neorhodopirellula pilleata</name>
    <dbReference type="NCBI Taxonomy" id="2714738"/>
    <lineage>
        <taxon>Bacteria</taxon>
        <taxon>Pseudomonadati</taxon>
        <taxon>Planctomycetota</taxon>
        <taxon>Planctomycetia</taxon>
        <taxon>Pirellulales</taxon>
        <taxon>Pirellulaceae</taxon>
        <taxon>Neorhodopirellula</taxon>
    </lineage>
</organism>
<dbReference type="SUPFAM" id="SSF52266">
    <property type="entry name" value="SGNH hydrolase"/>
    <property type="match status" value="1"/>
</dbReference>
<dbReference type="Proteomes" id="UP000316213">
    <property type="component" value="Unassembled WGS sequence"/>
</dbReference>
<evidence type="ECO:0000313" key="2">
    <source>
        <dbReference type="EMBL" id="TWT92223.1"/>
    </source>
</evidence>
<dbReference type="EMBL" id="SJPM01000012">
    <property type="protein sequence ID" value="TWT92223.1"/>
    <property type="molecule type" value="Genomic_DNA"/>
</dbReference>
<accession>A0A5C6A100</accession>
<dbReference type="OrthoDB" id="265974at2"/>